<dbReference type="InterPro" id="IPR011990">
    <property type="entry name" value="TPR-like_helical_dom_sf"/>
</dbReference>
<dbReference type="OrthoDB" id="3178268at2"/>
<gene>
    <name evidence="2" type="ORF">FVP77_16005</name>
</gene>
<dbReference type="InterPro" id="IPR000792">
    <property type="entry name" value="Tscrpt_reg_LuxR_C"/>
</dbReference>
<dbReference type="GO" id="GO:0006355">
    <property type="term" value="P:regulation of DNA-templated transcription"/>
    <property type="evidence" value="ECO:0007669"/>
    <property type="project" value="InterPro"/>
</dbReference>
<keyword evidence="3" id="KW-1185">Reference proteome</keyword>
<dbReference type="Pfam" id="PF00196">
    <property type="entry name" value="GerE"/>
    <property type="match status" value="1"/>
</dbReference>
<dbReference type="SMART" id="SM00421">
    <property type="entry name" value="HTH_LUXR"/>
    <property type="match status" value="1"/>
</dbReference>
<dbReference type="AlphaFoldDB" id="A0A5C8HZ21"/>
<dbReference type="CDD" id="cd06170">
    <property type="entry name" value="LuxR_C_like"/>
    <property type="match status" value="1"/>
</dbReference>
<evidence type="ECO:0000259" key="1">
    <source>
        <dbReference type="PROSITE" id="PS50043"/>
    </source>
</evidence>
<comment type="caution">
    <text evidence="2">The sequence shown here is derived from an EMBL/GenBank/DDBJ whole genome shotgun (WGS) entry which is preliminary data.</text>
</comment>
<dbReference type="GO" id="GO:0003677">
    <property type="term" value="F:DNA binding"/>
    <property type="evidence" value="ECO:0007669"/>
    <property type="project" value="InterPro"/>
</dbReference>
<dbReference type="EMBL" id="VRSV01000002">
    <property type="protein sequence ID" value="TXK10345.1"/>
    <property type="molecule type" value="Genomic_DNA"/>
</dbReference>
<dbReference type="Gene3D" id="1.25.40.10">
    <property type="entry name" value="Tetratricopeptide repeat domain"/>
    <property type="match status" value="1"/>
</dbReference>
<proteinExistence type="predicted"/>
<evidence type="ECO:0000313" key="2">
    <source>
        <dbReference type="EMBL" id="TXK10345.1"/>
    </source>
</evidence>
<dbReference type="Proteomes" id="UP000321034">
    <property type="component" value="Unassembled WGS sequence"/>
</dbReference>
<dbReference type="InterPro" id="IPR036388">
    <property type="entry name" value="WH-like_DNA-bd_sf"/>
</dbReference>
<dbReference type="SUPFAM" id="SSF46894">
    <property type="entry name" value="C-terminal effector domain of the bipartite response regulators"/>
    <property type="match status" value="1"/>
</dbReference>
<reference evidence="2 3" key="1">
    <citation type="submission" date="2019-08" db="EMBL/GenBank/DDBJ databases">
        <authorList>
            <person name="Dong K."/>
        </authorList>
    </citation>
    <scope>NUCLEOTIDE SEQUENCE [LARGE SCALE GENOMIC DNA]</scope>
    <source>
        <strain evidence="2 3">JCM14558</strain>
    </source>
</reference>
<dbReference type="Gene3D" id="1.10.10.10">
    <property type="entry name" value="Winged helix-like DNA-binding domain superfamily/Winged helix DNA-binding domain"/>
    <property type="match status" value="1"/>
</dbReference>
<accession>A0A5C8HZ21</accession>
<dbReference type="RefSeq" id="WP_147895520.1">
    <property type="nucleotide sequence ID" value="NZ_BAAANR010000001.1"/>
</dbReference>
<protein>
    <recommendedName>
        <fullName evidence="1">HTH luxR-type domain-containing protein</fullName>
    </recommendedName>
</protein>
<evidence type="ECO:0000313" key="3">
    <source>
        <dbReference type="Proteomes" id="UP000321034"/>
    </source>
</evidence>
<organism evidence="2 3">
    <name type="scientific">Microbacterium hatanonis</name>
    <dbReference type="NCBI Taxonomy" id="404366"/>
    <lineage>
        <taxon>Bacteria</taxon>
        <taxon>Bacillati</taxon>
        <taxon>Actinomycetota</taxon>
        <taxon>Actinomycetes</taxon>
        <taxon>Micrococcales</taxon>
        <taxon>Microbacteriaceae</taxon>
        <taxon>Microbacterium</taxon>
    </lineage>
</organism>
<sequence>MTPPPRPVSALVSRPRLLDVLSSESPVVVVIGSRGAGKTVLLSEWFSTRTNAAWLGGGGLPDALPTQQTLVLDGADGLDPADWRRLDRWLAETPGARLRVSARAPFAAMSQWDAAIVHDLAFTRAELADYLGRRGSAADPRTVLMATAGLPDAVRLVTQTGATAARDMEALLARVWADAALPADEARLAIPATLTPDLAVELGGTVDVFERAIRRGDGAWVDGPSGLAFALIAPVRAATLARHPVDEGDRHAVRERAAEALLAQGAFVPAIVEAVAVERFDLVDAALKNGGLALLSAHGPTLAALLQGIPTARLRQHPVIALALGVMYNARRQHRVRAVEMFAIALVGMQAAPRSSSDRALLRALESIARRLTGIGDGGVRAARSASGQLSELPTAEAGQLEALRGDLRVHLGVSLLYGGHPEEARAEFERAVTGAVRPSVELMAIGGVALTHALAGDVPDARRWIATAEERTWAQGIVDEYPGSMLRIAQARVALEDGDPAASIAFLDRVWPIIDTIEHWPLLGAVRALADHASGRPEEGLARLRSLRSQRGAKMRSSRPAARALDATEAALALAAGDLVSARRLNVHRSDGADVRLAVARVALHDGDHERALRLVADTRPTTPDQRMAYLATSAVVLRRLDRRDECDALVRQVAAMQRALGLHTPLLLVADRDRDLFDHPYAEAGAASAPSAAPPRLTPREAIVLSELARTANVDEVAARLHVSPNTVKSQRRTLYRKLGVTRREDALAVAVAHRLLDGTDDRTREITPAEANTSTEASTNSTS</sequence>
<feature type="domain" description="HTH luxR-type" evidence="1">
    <location>
        <begin position="692"/>
        <end position="757"/>
    </location>
</feature>
<dbReference type="InterPro" id="IPR016032">
    <property type="entry name" value="Sig_transdc_resp-reg_C-effctor"/>
</dbReference>
<name>A0A5C8HZ21_9MICO</name>
<dbReference type="PROSITE" id="PS50043">
    <property type="entry name" value="HTH_LUXR_2"/>
    <property type="match status" value="1"/>
</dbReference>